<dbReference type="GO" id="GO:0003677">
    <property type="term" value="F:DNA binding"/>
    <property type="evidence" value="ECO:0007669"/>
    <property type="project" value="UniProtKB-KW"/>
</dbReference>
<dbReference type="InterPro" id="IPR050389">
    <property type="entry name" value="LysR-type_TF"/>
</dbReference>
<evidence type="ECO:0000313" key="7">
    <source>
        <dbReference type="Proteomes" id="UP000184221"/>
    </source>
</evidence>
<evidence type="ECO:0000259" key="5">
    <source>
        <dbReference type="PROSITE" id="PS50931"/>
    </source>
</evidence>
<evidence type="ECO:0000313" key="6">
    <source>
        <dbReference type="EMBL" id="SHI01203.1"/>
    </source>
</evidence>
<proteinExistence type="inferred from homology"/>
<dbReference type="STRING" id="996342.SAMN05443551_4044"/>
<organism evidence="6 7">
    <name type="scientific">Marivita hallyeonensis</name>
    <dbReference type="NCBI Taxonomy" id="996342"/>
    <lineage>
        <taxon>Bacteria</taxon>
        <taxon>Pseudomonadati</taxon>
        <taxon>Pseudomonadota</taxon>
        <taxon>Alphaproteobacteria</taxon>
        <taxon>Rhodobacterales</taxon>
        <taxon>Roseobacteraceae</taxon>
        <taxon>Marivita</taxon>
    </lineage>
</organism>
<dbReference type="PRINTS" id="PR00039">
    <property type="entry name" value="HTHLYSR"/>
</dbReference>
<name>A0A1M5XPK3_9RHOB</name>
<dbReference type="AlphaFoldDB" id="A0A1M5XPK3"/>
<comment type="similarity">
    <text evidence="1">Belongs to the LysR transcriptional regulatory family.</text>
</comment>
<evidence type="ECO:0000256" key="4">
    <source>
        <dbReference type="ARBA" id="ARBA00023163"/>
    </source>
</evidence>
<dbReference type="InterPro" id="IPR000847">
    <property type="entry name" value="LysR_HTH_N"/>
</dbReference>
<gene>
    <name evidence="6" type="ORF">SAMN05443551_4044</name>
</gene>
<evidence type="ECO:0000256" key="2">
    <source>
        <dbReference type="ARBA" id="ARBA00023015"/>
    </source>
</evidence>
<dbReference type="Pfam" id="PF03466">
    <property type="entry name" value="LysR_substrate"/>
    <property type="match status" value="1"/>
</dbReference>
<dbReference type="Pfam" id="PF00126">
    <property type="entry name" value="HTH_1"/>
    <property type="match status" value="1"/>
</dbReference>
<reference evidence="6 7" key="1">
    <citation type="submission" date="2016-11" db="EMBL/GenBank/DDBJ databases">
        <authorList>
            <person name="Jaros S."/>
            <person name="Januszkiewicz K."/>
            <person name="Wedrychowicz H."/>
        </authorList>
    </citation>
    <scope>NUCLEOTIDE SEQUENCE [LARGE SCALE GENOMIC DNA]</scope>
    <source>
        <strain evidence="6 7">DSM 29431</strain>
    </source>
</reference>
<evidence type="ECO:0000256" key="3">
    <source>
        <dbReference type="ARBA" id="ARBA00023125"/>
    </source>
</evidence>
<dbReference type="Gene3D" id="1.10.10.10">
    <property type="entry name" value="Winged helix-like DNA-binding domain superfamily/Winged helix DNA-binding domain"/>
    <property type="match status" value="1"/>
</dbReference>
<dbReference type="PANTHER" id="PTHR30118">
    <property type="entry name" value="HTH-TYPE TRANSCRIPTIONAL REGULATOR LEUO-RELATED"/>
    <property type="match status" value="1"/>
</dbReference>
<protein>
    <submittedName>
        <fullName evidence="6">Transcriptional regulator, LysR family</fullName>
    </submittedName>
</protein>
<evidence type="ECO:0000256" key="1">
    <source>
        <dbReference type="ARBA" id="ARBA00009437"/>
    </source>
</evidence>
<dbReference type="SUPFAM" id="SSF53850">
    <property type="entry name" value="Periplasmic binding protein-like II"/>
    <property type="match status" value="1"/>
</dbReference>
<keyword evidence="2" id="KW-0805">Transcription regulation</keyword>
<sequence length="307" mass="33677">MSHKVDVHLFSCLDALVNEAHVTRAAERMNMSQPAMSNALGRLRDLLGDPLLVRTANGMSPTERAEEIVAMLRPAIRTIDTVLSSTGPFTPADAAVTFNIMTTDYGALTVLPKLMATLEQDAPNIRVGVRQSRPLQMREQLETGDTSIVLGFFQDLPEGLYSSVVHTDTIACIAGENIVPKGDALTQADYGKAKHVYLAGAGPDVVSTIERIVDEQLAGVGVRRDVVLRIANVMVMPHIVAQTDMLAVLPRRAAEQLTSGLPVGVHDLPFETPEFKIAMVWHERTHRDPAHKWLRQTIRKVVREQGL</sequence>
<dbReference type="SUPFAM" id="SSF46785">
    <property type="entry name" value="Winged helix' DNA-binding domain"/>
    <property type="match status" value="1"/>
</dbReference>
<keyword evidence="7" id="KW-1185">Reference proteome</keyword>
<dbReference type="Gene3D" id="3.40.190.10">
    <property type="entry name" value="Periplasmic binding protein-like II"/>
    <property type="match status" value="2"/>
</dbReference>
<dbReference type="EMBL" id="FQXC01000007">
    <property type="protein sequence ID" value="SHI01203.1"/>
    <property type="molecule type" value="Genomic_DNA"/>
</dbReference>
<dbReference type="InterPro" id="IPR005119">
    <property type="entry name" value="LysR_subst-bd"/>
</dbReference>
<keyword evidence="3" id="KW-0238">DNA-binding</keyword>
<dbReference type="CDD" id="cd08417">
    <property type="entry name" value="PBP2_Nitroaromatics_like"/>
    <property type="match status" value="1"/>
</dbReference>
<dbReference type="OrthoDB" id="528082at2"/>
<accession>A0A1M5XPK3</accession>
<dbReference type="Proteomes" id="UP000184221">
    <property type="component" value="Unassembled WGS sequence"/>
</dbReference>
<dbReference type="RefSeq" id="WP_072779896.1">
    <property type="nucleotide sequence ID" value="NZ_FQXC01000007.1"/>
</dbReference>
<feature type="domain" description="HTH lysR-type" evidence="5">
    <location>
        <begin position="5"/>
        <end position="62"/>
    </location>
</feature>
<dbReference type="PANTHER" id="PTHR30118:SF15">
    <property type="entry name" value="TRANSCRIPTIONAL REGULATORY PROTEIN"/>
    <property type="match status" value="1"/>
</dbReference>
<dbReference type="InterPro" id="IPR036390">
    <property type="entry name" value="WH_DNA-bd_sf"/>
</dbReference>
<keyword evidence="4" id="KW-0804">Transcription</keyword>
<dbReference type="InterPro" id="IPR037402">
    <property type="entry name" value="YidZ_PBP2"/>
</dbReference>
<dbReference type="GO" id="GO:0003700">
    <property type="term" value="F:DNA-binding transcription factor activity"/>
    <property type="evidence" value="ECO:0007669"/>
    <property type="project" value="InterPro"/>
</dbReference>
<dbReference type="PROSITE" id="PS50931">
    <property type="entry name" value="HTH_LYSR"/>
    <property type="match status" value="1"/>
</dbReference>
<dbReference type="InterPro" id="IPR036388">
    <property type="entry name" value="WH-like_DNA-bd_sf"/>
</dbReference>